<dbReference type="AlphaFoldDB" id="A0A6L2NI85"/>
<proteinExistence type="predicted"/>
<evidence type="ECO:0000313" key="2">
    <source>
        <dbReference type="EMBL" id="GEU84852.1"/>
    </source>
</evidence>
<evidence type="ECO:0008006" key="3">
    <source>
        <dbReference type="Google" id="ProtNLM"/>
    </source>
</evidence>
<protein>
    <recommendedName>
        <fullName evidence="3">Zinc knuckle CX2CX4HX4C</fullName>
    </recommendedName>
</protein>
<name>A0A6L2NI85_TANCI</name>
<comment type="caution">
    <text evidence="2">The sequence shown here is derived from an EMBL/GenBank/DDBJ whole genome shotgun (WGS) entry which is preliminary data.</text>
</comment>
<dbReference type="EMBL" id="BKCJ010008983">
    <property type="protein sequence ID" value="GEU84852.1"/>
    <property type="molecule type" value="Genomic_DNA"/>
</dbReference>
<accession>A0A6L2NI85</accession>
<feature type="region of interest" description="Disordered" evidence="1">
    <location>
        <begin position="327"/>
        <end position="352"/>
    </location>
</feature>
<organism evidence="2">
    <name type="scientific">Tanacetum cinerariifolium</name>
    <name type="common">Dalmatian daisy</name>
    <name type="synonym">Chrysanthemum cinerariifolium</name>
    <dbReference type="NCBI Taxonomy" id="118510"/>
    <lineage>
        <taxon>Eukaryota</taxon>
        <taxon>Viridiplantae</taxon>
        <taxon>Streptophyta</taxon>
        <taxon>Embryophyta</taxon>
        <taxon>Tracheophyta</taxon>
        <taxon>Spermatophyta</taxon>
        <taxon>Magnoliopsida</taxon>
        <taxon>eudicotyledons</taxon>
        <taxon>Gunneridae</taxon>
        <taxon>Pentapetalae</taxon>
        <taxon>asterids</taxon>
        <taxon>campanulids</taxon>
        <taxon>Asterales</taxon>
        <taxon>Asteraceae</taxon>
        <taxon>Asteroideae</taxon>
        <taxon>Anthemideae</taxon>
        <taxon>Anthemidinae</taxon>
        <taxon>Tanacetum</taxon>
    </lineage>
</organism>
<gene>
    <name evidence="2" type="ORF">Tci_056830</name>
</gene>
<evidence type="ECO:0000256" key="1">
    <source>
        <dbReference type="SAM" id="MobiDB-lite"/>
    </source>
</evidence>
<sequence length="352" mass="39671">MKGQAVETFRPDLSYQDLRIFPGGNGACAHRMLEERCGNDSVRRGYREIGWGRRMNSAEIWREKLLNSVRRRVRVWKNCIFGPCGDRKGFFSQNGVGEKSERKQHGLANDAANGIVNVVSSAVKSPIIEDHVELKNIIVVATLKLAGERFNMCTIRVGYEWKPPRCSSCKVFGHVLGECPIKIVSDVVKNLNNPRQANRGVSVSPNVSFKYTKQIHRCVSNKNDASSSGEKKQAEVARQVVSYSNPFDALNLIENDDDLGMNEGNSISARKGVASSSISTTPIAKRIDKIERRMIKGKLLFVDDDEKPLQKVVSMVNTYSVIEMEEKKTKRDDDYDPYDDDLYDSHDMFDNL</sequence>
<feature type="compositionally biased region" description="Basic and acidic residues" evidence="1">
    <location>
        <begin position="343"/>
        <end position="352"/>
    </location>
</feature>
<reference evidence="2" key="1">
    <citation type="journal article" date="2019" name="Sci. Rep.">
        <title>Draft genome of Tanacetum cinerariifolium, the natural source of mosquito coil.</title>
        <authorList>
            <person name="Yamashiro T."/>
            <person name="Shiraishi A."/>
            <person name="Satake H."/>
            <person name="Nakayama K."/>
        </authorList>
    </citation>
    <scope>NUCLEOTIDE SEQUENCE</scope>
</reference>